<keyword evidence="2" id="KW-1185">Reference proteome</keyword>
<reference evidence="1 2" key="1">
    <citation type="submission" date="2023-03" db="EMBL/GenBank/DDBJ databases">
        <title>High recombination rates correlate with genetic variation in Cardiocondyla obscurior ants.</title>
        <authorList>
            <person name="Errbii M."/>
        </authorList>
    </citation>
    <scope>NUCLEOTIDE SEQUENCE [LARGE SCALE GENOMIC DNA]</scope>
    <source>
        <strain evidence="1">Alpha-2009</strain>
        <tissue evidence="1">Whole body</tissue>
    </source>
</reference>
<name>A0AAW2GH62_9HYME</name>
<proteinExistence type="predicted"/>
<evidence type="ECO:0000313" key="1">
    <source>
        <dbReference type="EMBL" id="KAL0127584.1"/>
    </source>
</evidence>
<dbReference type="AlphaFoldDB" id="A0AAW2GH62"/>
<organism evidence="1 2">
    <name type="scientific">Cardiocondyla obscurior</name>
    <dbReference type="NCBI Taxonomy" id="286306"/>
    <lineage>
        <taxon>Eukaryota</taxon>
        <taxon>Metazoa</taxon>
        <taxon>Ecdysozoa</taxon>
        <taxon>Arthropoda</taxon>
        <taxon>Hexapoda</taxon>
        <taxon>Insecta</taxon>
        <taxon>Pterygota</taxon>
        <taxon>Neoptera</taxon>
        <taxon>Endopterygota</taxon>
        <taxon>Hymenoptera</taxon>
        <taxon>Apocrita</taxon>
        <taxon>Aculeata</taxon>
        <taxon>Formicoidea</taxon>
        <taxon>Formicidae</taxon>
        <taxon>Myrmicinae</taxon>
        <taxon>Cardiocondyla</taxon>
    </lineage>
</organism>
<accession>A0AAW2GH62</accession>
<comment type="caution">
    <text evidence="1">The sequence shown here is derived from an EMBL/GenBank/DDBJ whole genome shotgun (WGS) entry which is preliminary data.</text>
</comment>
<dbReference type="Proteomes" id="UP001430953">
    <property type="component" value="Unassembled WGS sequence"/>
</dbReference>
<gene>
    <name evidence="1" type="ORF">PUN28_003105</name>
</gene>
<protein>
    <submittedName>
        <fullName evidence="1">Uncharacterized protein</fullName>
    </submittedName>
</protein>
<dbReference type="EMBL" id="JADYXP020000003">
    <property type="protein sequence ID" value="KAL0127584.1"/>
    <property type="molecule type" value="Genomic_DNA"/>
</dbReference>
<sequence length="83" mass="10002">MKRHDIRNSSSHRGFFLSEIIFWRIKRHMKLPRIFGSTEFAFSSVQSIVHLVSRKWSSHRNTYYDWSTDYRISIHTKKISGNT</sequence>
<evidence type="ECO:0000313" key="2">
    <source>
        <dbReference type="Proteomes" id="UP001430953"/>
    </source>
</evidence>